<evidence type="ECO:0000313" key="1">
    <source>
        <dbReference type="EMBL" id="CAB5303618.1"/>
    </source>
</evidence>
<comment type="caution">
    <text evidence="2">The sequence shown here is derived from an EMBL/GenBank/DDBJ whole genome shotgun (WGS) entry which is preliminary data.</text>
</comment>
<dbReference type="Proteomes" id="UP000684084">
    <property type="component" value="Unassembled WGS sequence"/>
</dbReference>
<accession>A0A916EAA4</accession>
<protein>
    <submittedName>
        <fullName evidence="2">Uncharacterized protein</fullName>
    </submittedName>
</protein>
<dbReference type="EMBL" id="CAGKOT010000001">
    <property type="protein sequence ID" value="CAB5303618.1"/>
    <property type="molecule type" value="Genomic_DNA"/>
</dbReference>
<reference evidence="2" key="1">
    <citation type="submission" date="2020-05" db="EMBL/GenBank/DDBJ databases">
        <authorList>
            <person name="Rincon C."/>
            <person name="Sanders R I."/>
            <person name="Robbins C."/>
            <person name="Chaturvedi A."/>
        </authorList>
    </citation>
    <scope>NUCLEOTIDE SEQUENCE</scope>
    <source>
        <strain evidence="2">CHB12</strain>
    </source>
</reference>
<evidence type="ECO:0000313" key="3">
    <source>
        <dbReference type="Proteomes" id="UP000684084"/>
    </source>
</evidence>
<evidence type="ECO:0000313" key="2">
    <source>
        <dbReference type="EMBL" id="CAB5375012.1"/>
    </source>
</evidence>
<sequence length="117" mass="13258">MFFFLKFLVESFLIDFFGKSGYFSSFNLEDSLVLLLIEFSGSFGFKSEIFGSFNLESSERSGIRLGVHIFHLRPTVAILILQDGDGLLTHTTFNPPISILIFDSNLLKLELLSIYYG</sequence>
<dbReference type="EMBL" id="CAGKOT010000034">
    <property type="protein sequence ID" value="CAB5375012.1"/>
    <property type="molecule type" value="Genomic_DNA"/>
</dbReference>
<dbReference type="OrthoDB" id="2451379at2759"/>
<dbReference type="AlphaFoldDB" id="A0A916EAA4"/>
<proteinExistence type="predicted"/>
<organism evidence="2 3">
    <name type="scientific">Rhizophagus irregularis</name>
    <dbReference type="NCBI Taxonomy" id="588596"/>
    <lineage>
        <taxon>Eukaryota</taxon>
        <taxon>Fungi</taxon>
        <taxon>Fungi incertae sedis</taxon>
        <taxon>Mucoromycota</taxon>
        <taxon>Glomeromycotina</taxon>
        <taxon>Glomeromycetes</taxon>
        <taxon>Glomerales</taxon>
        <taxon>Glomeraceae</taxon>
        <taxon>Rhizophagus</taxon>
    </lineage>
</organism>
<gene>
    <name evidence="1" type="ORF">CHRIB12_LOCUS1051</name>
    <name evidence="2" type="ORF">CHRIB12_LOCUS14673</name>
</gene>
<name>A0A916EAA4_9GLOM</name>